<sequence length="250" mass="28609">MTTITYNEAVNEMETLKNFSDHLKQKNLNTEEVKINSSCSKNQKMIDAVLKRSEISRRTALFKKRIELAVVKVKYGWTDRTFEEVQTLWYKKYPKVVPRQKPLHRIINSQVQKKKDLAAPPKFTCQVKPNFTFTPPSPSTTATTTTTTNAPYNTSISQTNSLTNTSNLNLMKFSVNTPCCSPKYAQSLKKPNFTQYNCPTDNNNYLRPPTVKLNYLTPEASPLREPKMLRENVINDNEVALLLLDIHNSA</sequence>
<gene>
    <name evidence="1" type="ORF">HK099_001668</name>
</gene>
<name>A0AAD5U7R0_9FUNG</name>
<accession>A0AAD5U7R0</accession>
<proteinExistence type="predicted"/>
<protein>
    <submittedName>
        <fullName evidence="1">Uncharacterized protein</fullName>
    </submittedName>
</protein>
<evidence type="ECO:0000313" key="1">
    <source>
        <dbReference type="EMBL" id="KAJ3227517.1"/>
    </source>
</evidence>
<keyword evidence="2" id="KW-1185">Reference proteome</keyword>
<dbReference type="AlphaFoldDB" id="A0AAD5U7R0"/>
<comment type="caution">
    <text evidence="1">The sequence shown here is derived from an EMBL/GenBank/DDBJ whole genome shotgun (WGS) entry which is preliminary data.</text>
</comment>
<evidence type="ECO:0000313" key="2">
    <source>
        <dbReference type="Proteomes" id="UP001211065"/>
    </source>
</evidence>
<dbReference type="EMBL" id="JADGJW010000015">
    <property type="protein sequence ID" value="KAJ3227517.1"/>
    <property type="molecule type" value="Genomic_DNA"/>
</dbReference>
<organism evidence="1 2">
    <name type="scientific">Clydaea vesicula</name>
    <dbReference type="NCBI Taxonomy" id="447962"/>
    <lineage>
        <taxon>Eukaryota</taxon>
        <taxon>Fungi</taxon>
        <taxon>Fungi incertae sedis</taxon>
        <taxon>Chytridiomycota</taxon>
        <taxon>Chytridiomycota incertae sedis</taxon>
        <taxon>Chytridiomycetes</taxon>
        <taxon>Lobulomycetales</taxon>
        <taxon>Lobulomycetaceae</taxon>
        <taxon>Clydaea</taxon>
    </lineage>
</organism>
<reference evidence="1" key="1">
    <citation type="submission" date="2020-05" db="EMBL/GenBank/DDBJ databases">
        <title>Phylogenomic resolution of chytrid fungi.</title>
        <authorList>
            <person name="Stajich J.E."/>
            <person name="Amses K."/>
            <person name="Simmons R."/>
            <person name="Seto K."/>
            <person name="Myers J."/>
            <person name="Bonds A."/>
            <person name="Quandt C.A."/>
            <person name="Barry K."/>
            <person name="Liu P."/>
            <person name="Grigoriev I."/>
            <person name="Longcore J.E."/>
            <person name="James T.Y."/>
        </authorList>
    </citation>
    <scope>NUCLEOTIDE SEQUENCE</scope>
    <source>
        <strain evidence="1">JEL0476</strain>
    </source>
</reference>
<dbReference type="Proteomes" id="UP001211065">
    <property type="component" value="Unassembled WGS sequence"/>
</dbReference>